<dbReference type="SMART" id="SM00849">
    <property type="entry name" value="Lactamase_B"/>
    <property type="match status" value="1"/>
</dbReference>
<dbReference type="GO" id="GO:0010181">
    <property type="term" value="F:FMN binding"/>
    <property type="evidence" value="ECO:0007669"/>
    <property type="project" value="InterPro"/>
</dbReference>
<dbReference type="Pfam" id="PF00258">
    <property type="entry name" value="Flavodoxin_1"/>
    <property type="match status" value="1"/>
</dbReference>
<feature type="domain" description="Flavodoxin-like" evidence="1">
    <location>
        <begin position="252"/>
        <end position="390"/>
    </location>
</feature>
<dbReference type="PROSITE" id="PS50902">
    <property type="entry name" value="FLAVODOXIN_LIKE"/>
    <property type="match status" value="1"/>
</dbReference>
<gene>
    <name evidence="2" type="ORF">MNBD_DELTA04-1568</name>
</gene>
<dbReference type="PANTHER" id="PTHR43717:SF1">
    <property type="entry name" value="ANAEROBIC NITRIC OXIDE REDUCTASE FLAVORUBREDOXIN"/>
    <property type="match status" value="1"/>
</dbReference>
<dbReference type="InterPro" id="IPR016440">
    <property type="entry name" value="Rubredoxin-O_OxRdtase"/>
</dbReference>
<dbReference type="PANTHER" id="PTHR43717">
    <property type="entry name" value="ANAEROBIC NITRIC OXIDE REDUCTASE FLAVORUBREDOXIN"/>
    <property type="match status" value="1"/>
</dbReference>
<dbReference type="AlphaFoldDB" id="A0A3B0WE76"/>
<dbReference type="Pfam" id="PF19583">
    <property type="entry name" value="ODP"/>
    <property type="match status" value="1"/>
</dbReference>
<dbReference type="Gene3D" id="3.40.50.360">
    <property type="match status" value="1"/>
</dbReference>
<dbReference type="InterPro" id="IPR029039">
    <property type="entry name" value="Flavoprotein-like_sf"/>
</dbReference>
<evidence type="ECO:0000259" key="1">
    <source>
        <dbReference type="PROSITE" id="PS50902"/>
    </source>
</evidence>
<dbReference type="InterPro" id="IPR001279">
    <property type="entry name" value="Metallo-B-lactamas"/>
</dbReference>
<dbReference type="EMBL" id="UOEY01000139">
    <property type="protein sequence ID" value="VAW41914.1"/>
    <property type="molecule type" value="Genomic_DNA"/>
</dbReference>
<dbReference type="PIRSF" id="PIRSF005243">
    <property type="entry name" value="ROO"/>
    <property type="match status" value="1"/>
</dbReference>
<name>A0A3B0WE76_9ZZZZ</name>
<organism evidence="2">
    <name type="scientific">hydrothermal vent metagenome</name>
    <dbReference type="NCBI Taxonomy" id="652676"/>
    <lineage>
        <taxon>unclassified sequences</taxon>
        <taxon>metagenomes</taxon>
        <taxon>ecological metagenomes</taxon>
    </lineage>
</organism>
<protein>
    <submittedName>
        <fullName evidence="2">Rubredoxin-oxygen oxidoreductase</fullName>
    </submittedName>
</protein>
<dbReference type="Gene3D" id="3.60.15.10">
    <property type="entry name" value="Ribonuclease Z/Hydroxyacylglutathione hydrolase-like"/>
    <property type="match status" value="1"/>
</dbReference>
<dbReference type="SUPFAM" id="SSF52218">
    <property type="entry name" value="Flavoproteins"/>
    <property type="match status" value="1"/>
</dbReference>
<dbReference type="InterPro" id="IPR036866">
    <property type="entry name" value="RibonucZ/Hydroxyglut_hydro"/>
</dbReference>
<dbReference type="InterPro" id="IPR045761">
    <property type="entry name" value="ODP_dom"/>
</dbReference>
<dbReference type="CDD" id="cd07709">
    <property type="entry name" value="flavodiiron_proteins_MBL-fold"/>
    <property type="match status" value="1"/>
</dbReference>
<sequence length="406" mass="46482">MKPIELAKNIYWVGAVDWDIRDFHGYSTNRGTTYNAYLIIDEKITLIDTVKKAFHGDLMHRIHNIIDPKKIDYIVVNHVEMDHSGSLPQVIEEVRPEKVFCSKMGHRALLRHFHREDWPYHVISPGEELSLGTRTLNFMETRMLHWPDSMFTYVKEDQILISNDAFGQHLASSERFDEEVNQDVLMRECTKYYANILTLYSPLVKKVLTKVREMNLPIKMIAPDHGVIWRTNPGKIIEAYSRWCGNESRGHALVIYDTMWKSTEMMAKAVADGLLDEGINYKLLDLRFSHRSDVMAEVLEAGAVVLGCPTLNNGLLPRMAGFLMYMRGLKPTNKIGAAFGSYGWSGESVKLLNQAMQDMKFTICHEGLRVQYVPEHEHLKECVELGHTVARSLKAMQAGREIASVL</sequence>
<dbReference type="GO" id="GO:0046872">
    <property type="term" value="F:metal ion binding"/>
    <property type="evidence" value="ECO:0007669"/>
    <property type="project" value="InterPro"/>
</dbReference>
<dbReference type="SUPFAM" id="SSF56281">
    <property type="entry name" value="Metallo-hydrolase/oxidoreductase"/>
    <property type="match status" value="1"/>
</dbReference>
<evidence type="ECO:0000313" key="2">
    <source>
        <dbReference type="EMBL" id="VAW41914.1"/>
    </source>
</evidence>
<dbReference type="InterPro" id="IPR008254">
    <property type="entry name" value="Flavodoxin/NO_synth"/>
</dbReference>
<dbReference type="GO" id="GO:0009055">
    <property type="term" value="F:electron transfer activity"/>
    <property type="evidence" value="ECO:0007669"/>
    <property type="project" value="InterPro"/>
</dbReference>
<proteinExistence type="predicted"/>
<accession>A0A3B0WE76</accession>
<dbReference type="GO" id="GO:0016491">
    <property type="term" value="F:oxidoreductase activity"/>
    <property type="evidence" value="ECO:0007669"/>
    <property type="project" value="InterPro"/>
</dbReference>
<reference evidence="2" key="1">
    <citation type="submission" date="2018-06" db="EMBL/GenBank/DDBJ databases">
        <authorList>
            <person name="Zhirakovskaya E."/>
        </authorList>
    </citation>
    <scope>NUCLEOTIDE SEQUENCE</scope>
</reference>